<feature type="transmembrane region" description="Helical" evidence="5">
    <location>
        <begin position="139"/>
        <end position="163"/>
    </location>
</feature>
<evidence type="ECO:0000256" key="4">
    <source>
        <dbReference type="ARBA" id="ARBA00023136"/>
    </source>
</evidence>
<keyword evidence="2 5" id="KW-0812">Transmembrane</keyword>
<dbReference type="InterPro" id="IPR011701">
    <property type="entry name" value="MFS"/>
</dbReference>
<feature type="transmembrane region" description="Helical" evidence="5">
    <location>
        <begin position="277"/>
        <end position="302"/>
    </location>
</feature>
<feature type="transmembrane region" description="Helical" evidence="5">
    <location>
        <begin position="460"/>
        <end position="481"/>
    </location>
</feature>
<protein>
    <submittedName>
        <fullName evidence="7">Drug resistance transporter, EmrB/QacA subfamily</fullName>
    </submittedName>
</protein>
<dbReference type="PRINTS" id="PR01035">
    <property type="entry name" value="TCRTETA"/>
</dbReference>
<dbReference type="GO" id="GO:0022857">
    <property type="term" value="F:transmembrane transporter activity"/>
    <property type="evidence" value="ECO:0007669"/>
    <property type="project" value="InterPro"/>
</dbReference>
<proteinExistence type="predicted"/>
<evidence type="ECO:0000256" key="2">
    <source>
        <dbReference type="ARBA" id="ARBA00022692"/>
    </source>
</evidence>
<dbReference type="Pfam" id="PF07690">
    <property type="entry name" value="MFS_1"/>
    <property type="match status" value="1"/>
</dbReference>
<evidence type="ECO:0000256" key="1">
    <source>
        <dbReference type="ARBA" id="ARBA00004651"/>
    </source>
</evidence>
<feature type="transmembrane region" description="Helical" evidence="5">
    <location>
        <begin position="51"/>
        <end position="69"/>
    </location>
</feature>
<feature type="transmembrane region" description="Helical" evidence="5">
    <location>
        <begin position="373"/>
        <end position="392"/>
    </location>
</feature>
<accession>A0A1H0PWI6</accession>
<feature type="domain" description="Major facilitator superfamily (MFS) profile" evidence="6">
    <location>
        <begin position="15"/>
        <end position="484"/>
    </location>
</feature>
<keyword evidence="3 5" id="KW-1133">Transmembrane helix</keyword>
<feature type="transmembrane region" description="Helical" evidence="5">
    <location>
        <begin position="169"/>
        <end position="189"/>
    </location>
</feature>
<dbReference type="EMBL" id="FNJN01000004">
    <property type="protein sequence ID" value="SDP09551.1"/>
    <property type="molecule type" value="Genomic_DNA"/>
</dbReference>
<organism evidence="7 8">
    <name type="scientific">Microbacterium testaceum (strain StLB037)</name>
    <dbReference type="NCBI Taxonomy" id="979556"/>
    <lineage>
        <taxon>Bacteria</taxon>
        <taxon>Bacillati</taxon>
        <taxon>Actinomycetota</taxon>
        <taxon>Actinomycetes</taxon>
        <taxon>Micrococcales</taxon>
        <taxon>Microbacteriaceae</taxon>
        <taxon>Microbacterium</taxon>
    </lineage>
</organism>
<feature type="transmembrane region" description="Helical" evidence="5">
    <location>
        <begin position="12"/>
        <end position="31"/>
    </location>
</feature>
<dbReference type="RefSeq" id="WP_074695465.1">
    <property type="nucleotide sequence ID" value="NZ_FNJN01000004.1"/>
</dbReference>
<dbReference type="PROSITE" id="PS50850">
    <property type="entry name" value="MFS"/>
    <property type="match status" value="1"/>
</dbReference>
<dbReference type="PANTHER" id="PTHR42718:SF39">
    <property type="entry name" value="ACTINORHODIN TRANSPORTER-RELATED"/>
    <property type="match status" value="1"/>
</dbReference>
<reference evidence="7 8" key="1">
    <citation type="submission" date="2016-10" db="EMBL/GenBank/DDBJ databases">
        <authorList>
            <person name="de Groot N.N."/>
        </authorList>
    </citation>
    <scope>NUCLEOTIDE SEQUENCE [LARGE SCALE GENOMIC DNA]</scope>
    <source>
        <strain evidence="7 8">StLB037</strain>
    </source>
</reference>
<feature type="transmembrane region" description="Helical" evidence="5">
    <location>
        <begin position="81"/>
        <end position="100"/>
    </location>
</feature>
<gene>
    <name evidence="7" type="ORF">SAMN04487788_2064</name>
</gene>
<dbReference type="Gene3D" id="1.20.1720.10">
    <property type="entry name" value="Multidrug resistance protein D"/>
    <property type="match status" value="1"/>
</dbReference>
<sequence length="489" mass="49627">MTASAPAPDPRRWRALSVMLMGQFAALLDVSVTNVALPSIGRSTGAGASELQWIVTGYVLAFALVPVIGGRLGDQRGRRRIFTIAVLGFVIASAAVGLAPNAGLLIAARVVQGLFGGMMGPQVSGFIQNAFPAWERGRAFGRLGLTVGAGTALGPVIAGLLIAAGGPEIGWRLVFFINVPVGIAAVLLARRWVPADEPSSTASGRRVDVLGAILLGAGVLCLLFPIVETGQSGGPLTLLLLLPAAGFLFALVRHEARLTKADAGPLLDLRLFRVRSFVTGVVFAVVFFCSNTGIPLVLALYYQNGLGFTALQSGLGVTAYAIGSVVGAPVAGRFVSRVGRPLLVGAVAVFTSVTIVLGLLVQVGAEATDPAGVILRLCVPLFVLGIAGGAIVTPNQTLTLADVDPRRGGVAGGVVQTAQRVGSSIGQTVLGTAFVLAVAGAAGSAGAGSPAKDPATFADALTLALAVSVVFSGSAILLSAIEVRRHRNG</sequence>
<feature type="transmembrane region" description="Helical" evidence="5">
    <location>
        <begin position="209"/>
        <end position="227"/>
    </location>
</feature>
<dbReference type="InterPro" id="IPR001958">
    <property type="entry name" value="Tet-R_TetA/multi-R_MdtG-like"/>
</dbReference>
<evidence type="ECO:0000256" key="5">
    <source>
        <dbReference type="SAM" id="Phobius"/>
    </source>
</evidence>
<name>A0A1H0PWI6_MICTS</name>
<feature type="transmembrane region" description="Helical" evidence="5">
    <location>
        <begin position="233"/>
        <end position="252"/>
    </location>
</feature>
<feature type="transmembrane region" description="Helical" evidence="5">
    <location>
        <begin position="342"/>
        <end position="361"/>
    </location>
</feature>
<evidence type="ECO:0000256" key="3">
    <source>
        <dbReference type="ARBA" id="ARBA00022989"/>
    </source>
</evidence>
<dbReference type="Proteomes" id="UP000186456">
    <property type="component" value="Unassembled WGS sequence"/>
</dbReference>
<dbReference type="GO" id="GO:0005886">
    <property type="term" value="C:plasma membrane"/>
    <property type="evidence" value="ECO:0007669"/>
    <property type="project" value="UniProtKB-SubCell"/>
</dbReference>
<dbReference type="PANTHER" id="PTHR42718">
    <property type="entry name" value="MAJOR FACILITATOR SUPERFAMILY MULTIDRUG TRANSPORTER MFSC"/>
    <property type="match status" value="1"/>
</dbReference>
<feature type="transmembrane region" description="Helical" evidence="5">
    <location>
        <begin position="429"/>
        <end position="448"/>
    </location>
</feature>
<dbReference type="SUPFAM" id="SSF103473">
    <property type="entry name" value="MFS general substrate transporter"/>
    <property type="match status" value="1"/>
</dbReference>
<dbReference type="AlphaFoldDB" id="A0A1H0PWI6"/>
<feature type="transmembrane region" description="Helical" evidence="5">
    <location>
        <begin position="314"/>
        <end position="335"/>
    </location>
</feature>
<evidence type="ECO:0000313" key="8">
    <source>
        <dbReference type="Proteomes" id="UP000186456"/>
    </source>
</evidence>
<keyword evidence="4 5" id="KW-0472">Membrane</keyword>
<comment type="subcellular location">
    <subcellularLocation>
        <location evidence="1">Cell membrane</location>
        <topology evidence="1">Multi-pass membrane protein</topology>
    </subcellularLocation>
</comment>
<evidence type="ECO:0000259" key="6">
    <source>
        <dbReference type="PROSITE" id="PS50850"/>
    </source>
</evidence>
<feature type="transmembrane region" description="Helical" evidence="5">
    <location>
        <begin position="106"/>
        <end position="127"/>
    </location>
</feature>
<dbReference type="InterPro" id="IPR020846">
    <property type="entry name" value="MFS_dom"/>
</dbReference>
<dbReference type="Gene3D" id="1.20.1250.20">
    <property type="entry name" value="MFS general substrate transporter like domains"/>
    <property type="match status" value="1"/>
</dbReference>
<evidence type="ECO:0000313" key="7">
    <source>
        <dbReference type="EMBL" id="SDP09551.1"/>
    </source>
</evidence>
<dbReference type="InterPro" id="IPR036259">
    <property type="entry name" value="MFS_trans_sf"/>
</dbReference>